<evidence type="ECO:0000256" key="3">
    <source>
        <dbReference type="ARBA" id="ARBA00022884"/>
    </source>
</evidence>
<organism evidence="9 10">
    <name type="scientific">Propioniferax innocua</name>
    <dbReference type="NCBI Taxonomy" id="1753"/>
    <lineage>
        <taxon>Bacteria</taxon>
        <taxon>Bacillati</taxon>
        <taxon>Actinomycetota</taxon>
        <taxon>Actinomycetes</taxon>
        <taxon>Propionibacteriales</taxon>
        <taxon>Propionibacteriaceae</taxon>
        <taxon>Propioniferax</taxon>
    </lineage>
</organism>
<evidence type="ECO:0000256" key="1">
    <source>
        <dbReference type="ARBA" id="ARBA00005952"/>
    </source>
</evidence>
<dbReference type="GO" id="GO:0031564">
    <property type="term" value="P:transcription antitermination"/>
    <property type="evidence" value="ECO:0007669"/>
    <property type="project" value="UniProtKB-KW"/>
</dbReference>
<accession>A0A542ZQ61</accession>
<dbReference type="Proteomes" id="UP000316196">
    <property type="component" value="Unassembled WGS sequence"/>
</dbReference>
<dbReference type="InterPro" id="IPR035926">
    <property type="entry name" value="NusB-like_sf"/>
</dbReference>
<evidence type="ECO:0000256" key="6">
    <source>
        <dbReference type="HAMAP-Rule" id="MF_00073"/>
    </source>
</evidence>
<dbReference type="PANTHER" id="PTHR11078">
    <property type="entry name" value="N UTILIZATION SUBSTANCE PROTEIN B-RELATED"/>
    <property type="match status" value="1"/>
</dbReference>
<name>A0A542ZQ61_9ACTN</name>
<keyword evidence="2 6" id="KW-0889">Transcription antitermination</keyword>
<dbReference type="AlphaFoldDB" id="A0A542ZQ61"/>
<dbReference type="Pfam" id="PF01029">
    <property type="entry name" value="NusB"/>
    <property type="match status" value="1"/>
</dbReference>
<evidence type="ECO:0000256" key="5">
    <source>
        <dbReference type="ARBA" id="ARBA00023163"/>
    </source>
</evidence>
<feature type="compositionally biased region" description="Basic and acidic residues" evidence="7">
    <location>
        <begin position="1"/>
        <end position="11"/>
    </location>
</feature>
<evidence type="ECO:0000313" key="10">
    <source>
        <dbReference type="Proteomes" id="UP000316196"/>
    </source>
</evidence>
<dbReference type="GO" id="GO:0003723">
    <property type="term" value="F:RNA binding"/>
    <property type="evidence" value="ECO:0007669"/>
    <property type="project" value="UniProtKB-UniRule"/>
</dbReference>
<dbReference type="InterPro" id="IPR011605">
    <property type="entry name" value="NusB_fam"/>
</dbReference>
<dbReference type="GO" id="GO:0006353">
    <property type="term" value="P:DNA-templated transcription termination"/>
    <property type="evidence" value="ECO:0007669"/>
    <property type="project" value="UniProtKB-UniRule"/>
</dbReference>
<keyword evidence="3 6" id="KW-0694">RNA-binding</keyword>
<evidence type="ECO:0000259" key="8">
    <source>
        <dbReference type="Pfam" id="PF01029"/>
    </source>
</evidence>
<keyword evidence="4 6" id="KW-0805">Transcription regulation</keyword>
<reference evidence="9 10" key="1">
    <citation type="submission" date="2019-06" db="EMBL/GenBank/DDBJ databases">
        <title>Sequencing the genomes of 1000 actinobacteria strains.</title>
        <authorList>
            <person name="Klenk H.-P."/>
        </authorList>
    </citation>
    <scope>NUCLEOTIDE SEQUENCE [LARGE SCALE GENOMIC DNA]</scope>
    <source>
        <strain evidence="9 10">DSM 8251</strain>
    </source>
</reference>
<dbReference type="HAMAP" id="MF_00073">
    <property type="entry name" value="NusB"/>
    <property type="match status" value="1"/>
</dbReference>
<dbReference type="NCBIfam" id="TIGR01951">
    <property type="entry name" value="nusB"/>
    <property type="match status" value="1"/>
</dbReference>
<evidence type="ECO:0000256" key="4">
    <source>
        <dbReference type="ARBA" id="ARBA00023015"/>
    </source>
</evidence>
<sequence length="188" mass="20014">MGELRNPEPGELKLVGPAPGQKPPAPMSTQRKARKQALDLLFEAELLDESLATRLAADVADAERPPLRELGHDIVAAVIDHAETIDAAIEDNLTGRWSLMRMPRVDRCLTRMAVAEMWFVGTPTAVVINEAVALAETFSTDDSAGFLNGVLGRIAVVERPDVEAAGAASDPNGVADEAAEEAAHTPED</sequence>
<dbReference type="Gene3D" id="1.10.940.10">
    <property type="entry name" value="NusB-like"/>
    <property type="match status" value="1"/>
</dbReference>
<evidence type="ECO:0000256" key="2">
    <source>
        <dbReference type="ARBA" id="ARBA00022814"/>
    </source>
</evidence>
<evidence type="ECO:0000313" key="9">
    <source>
        <dbReference type="EMBL" id="TQL62495.1"/>
    </source>
</evidence>
<comment type="caution">
    <text evidence="9">The sequence shown here is derived from an EMBL/GenBank/DDBJ whole genome shotgun (WGS) entry which is preliminary data.</text>
</comment>
<feature type="region of interest" description="Disordered" evidence="7">
    <location>
        <begin position="1"/>
        <end position="33"/>
    </location>
</feature>
<feature type="domain" description="NusB/RsmB/TIM44" evidence="8">
    <location>
        <begin position="31"/>
        <end position="155"/>
    </location>
</feature>
<comment type="similarity">
    <text evidence="1 6">Belongs to the NusB family.</text>
</comment>
<dbReference type="EMBL" id="VFOR01000001">
    <property type="protein sequence ID" value="TQL62495.1"/>
    <property type="molecule type" value="Genomic_DNA"/>
</dbReference>
<dbReference type="GO" id="GO:0005829">
    <property type="term" value="C:cytosol"/>
    <property type="evidence" value="ECO:0007669"/>
    <property type="project" value="TreeGrafter"/>
</dbReference>
<dbReference type="RefSeq" id="WP_343933262.1">
    <property type="nucleotide sequence ID" value="NZ_BAAAMD010000003.1"/>
</dbReference>
<dbReference type="PANTHER" id="PTHR11078:SF3">
    <property type="entry name" value="ANTITERMINATION NUSB DOMAIN-CONTAINING PROTEIN"/>
    <property type="match status" value="1"/>
</dbReference>
<dbReference type="SUPFAM" id="SSF48013">
    <property type="entry name" value="NusB-like"/>
    <property type="match status" value="1"/>
</dbReference>
<gene>
    <name evidence="6" type="primary">nusB</name>
    <name evidence="9" type="ORF">FB460_0272</name>
</gene>
<protein>
    <recommendedName>
        <fullName evidence="6">Transcription antitermination protein NusB</fullName>
    </recommendedName>
    <alternativeName>
        <fullName evidence="6">Antitermination factor NusB</fullName>
    </alternativeName>
</protein>
<keyword evidence="10" id="KW-1185">Reference proteome</keyword>
<keyword evidence="5 6" id="KW-0804">Transcription</keyword>
<feature type="region of interest" description="Disordered" evidence="7">
    <location>
        <begin position="164"/>
        <end position="188"/>
    </location>
</feature>
<evidence type="ECO:0000256" key="7">
    <source>
        <dbReference type="SAM" id="MobiDB-lite"/>
    </source>
</evidence>
<dbReference type="InterPro" id="IPR006027">
    <property type="entry name" value="NusB_RsmB_TIM44"/>
</dbReference>
<proteinExistence type="inferred from homology"/>
<comment type="function">
    <text evidence="6">Involved in transcription antitermination. Required for transcription of ribosomal RNA (rRNA) genes. Binds specifically to the boxA antiterminator sequence of the ribosomal RNA (rrn) operons.</text>
</comment>